<proteinExistence type="predicted"/>
<gene>
    <name evidence="1" type="ORF">LCGC14_0956900</name>
</gene>
<dbReference type="EMBL" id="LAZR01003438">
    <property type="protein sequence ID" value="KKN18325.1"/>
    <property type="molecule type" value="Genomic_DNA"/>
</dbReference>
<comment type="caution">
    <text evidence="1">The sequence shown here is derived from an EMBL/GenBank/DDBJ whole genome shotgun (WGS) entry which is preliminary data.</text>
</comment>
<reference evidence="1" key="1">
    <citation type="journal article" date="2015" name="Nature">
        <title>Complex archaea that bridge the gap between prokaryotes and eukaryotes.</title>
        <authorList>
            <person name="Spang A."/>
            <person name="Saw J.H."/>
            <person name="Jorgensen S.L."/>
            <person name="Zaremba-Niedzwiedzka K."/>
            <person name="Martijn J."/>
            <person name="Lind A.E."/>
            <person name="van Eijk R."/>
            <person name="Schleper C."/>
            <person name="Guy L."/>
            <person name="Ettema T.J."/>
        </authorList>
    </citation>
    <scope>NUCLEOTIDE SEQUENCE</scope>
</reference>
<organism evidence="1">
    <name type="scientific">marine sediment metagenome</name>
    <dbReference type="NCBI Taxonomy" id="412755"/>
    <lineage>
        <taxon>unclassified sequences</taxon>
        <taxon>metagenomes</taxon>
        <taxon>ecological metagenomes</taxon>
    </lineage>
</organism>
<name>A0A0F9NFM5_9ZZZZ</name>
<evidence type="ECO:0000313" key="1">
    <source>
        <dbReference type="EMBL" id="KKN18325.1"/>
    </source>
</evidence>
<protein>
    <submittedName>
        <fullName evidence="1">Uncharacterized protein</fullName>
    </submittedName>
</protein>
<accession>A0A0F9NFM5</accession>
<sequence length="73" mass="7908">MKLGTVDTISGIITGDDKTIKMYIDSSRATIGNAKSIDRAFSGKSMVWAVITKPEKDAGITKNKISVKFTIKD</sequence>
<dbReference type="AlphaFoldDB" id="A0A0F9NFM5"/>